<dbReference type="EMBL" id="JBHSWG010000004">
    <property type="protein sequence ID" value="MFC6762336.1"/>
    <property type="molecule type" value="Genomic_DNA"/>
</dbReference>
<proteinExistence type="predicted"/>
<evidence type="ECO:0000313" key="2">
    <source>
        <dbReference type="Proteomes" id="UP001596353"/>
    </source>
</evidence>
<name>A0ABW2B9S0_9RHOB</name>
<protein>
    <submittedName>
        <fullName evidence="1">Uncharacterized protein</fullName>
    </submittedName>
</protein>
<evidence type="ECO:0000313" key="1">
    <source>
        <dbReference type="EMBL" id="MFC6762336.1"/>
    </source>
</evidence>
<gene>
    <name evidence="1" type="ORF">ACFQFQ_26915</name>
</gene>
<comment type="caution">
    <text evidence="1">The sequence shown here is derived from an EMBL/GenBank/DDBJ whole genome shotgun (WGS) entry which is preliminary data.</text>
</comment>
<keyword evidence="2" id="KW-1185">Reference proteome</keyword>
<accession>A0ABW2B9S0</accession>
<sequence>MRNDDEAFFGLVVDEFALDFENPHAVIYELTPAQATELGYFDFEVSALTYANAGKTRIAVGQYAEAVIFEDGATTLETIDPDERPVRGVAAAGPDIVACGANLRVYRRQGPDNWVEFGPGDGMRDEFPKNHLEAIAGYSGTEIYAAGRDGVIWWYDGAVWTPVQCATNLAFISILCADDGFVYLGGISGIMAKGRRDEFVLFTPPSPIRDIWGLQDFQGEIYCAMTRALLTWTPEDGFVPVPEAMMLAKTFYNLGKGENVLWSLGEKDVLRFDGEAWTRINQIAVA</sequence>
<dbReference type="Proteomes" id="UP001596353">
    <property type="component" value="Unassembled WGS sequence"/>
</dbReference>
<reference evidence="2" key="1">
    <citation type="journal article" date="2019" name="Int. J. Syst. Evol. Microbiol.">
        <title>The Global Catalogue of Microorganisms (GCM) 10K type strain sequencing project: providing services to taxonomists for standard genome sequencing and annotation.</title>
        <authorList>
            <consortium name="The Broad Institute Genomics Platform"/>
            <consortium name="The Broad Institute Genome Sequencing Center for Infectious Disease"/>
            <person name="Wu L."/>
            <person name="Ma J."/>
        </authorList>
    </citation>
    <scope>NUCLEOTIDE SEQUENCE [LARGE SCALE GENOMIC DNA]</scope>
    <source>
        <strain evidence="2">CCUG 66188</strain>
    </source>
</reference>
<organism evidence="1 2">
    <name type="scientific">Sulfitobacter porphyrae</name>
    <dbReference type="NCBI Taxonomy" id="1246864"/>
    <lineage>
        <taxon>Bacteria</taxon>
        <taxon>Pseudomonadati</taxon>
        <taxon>Pseudomonadota</taxon>
        <taxon>Alphaproteobacteria</taxon>
        <taxon>Rhodobacterales</taxon>
        <taxon>Roseobacteraceae</taxon>
        <taxon>Sulfitobacter</taxon>
    </lineage>
</organism>